<dbReference type="GO" id="GO:0005524">
    <property type="term" value="F:ATP binding"/>
    <property type="evidence" value="ECO:0007669"/>
    <property type="project" value="UniProtKB-UniRule"/>
</dbReference>
<dbReference type="FunFam" id="1.10.510.10:FF:000112">
    <property type="entry name" value="Putative dual specificity tyrosine-phosphorylation-regulated kinase 2"/>
    <property type="match status" value="1"/>
</dbReference>
<accession>A0A922L793</accession>
<feature type="binding site" evidence="12">
    <location>
        <position position="306"/>
    </location>
    <ligand>
        <name>ATP</name>
        <dbReference type="ChEBI" id="CHEBI:30616"/>
    </ligand>
</feature>
<keyword evidence="17" id="KW-1185">Reference proteome</keyword>
<keyword evidence="4" id="KW-0597">Phosphoprotein</keyword>
<evidence type="ECO:0000256" key="10">
    <source>
        <dbReference type="ARBA" id="ARBA00049308"/>
    </source>
</evidence>
<feature type="compositionally biased region" description="Basic residues" evidence="13">
    <location>
        <begin position="90"/>
        <end position="100"/>
    </location>
</feature>
<dbReference type="PROSITE" id="PS50011">
    <property type="entry name" value="PROTEIN_KINASE_DOM"/>
    <property type="match status" value="1"/>
</dbReference>
<comment type="catalytic activity">
    <reaction evidence="9">
        <text>L-seryl-[protein] + ATP = O-phospho-L-seryl-[protein] + ADP + H(+)</text>
        <dbReference type="Rhea" id="RHEA:17989"/>
        <dbReference type="Rhea" id="RHEA-COMP:9863"/>
        <dbReference type="Rhea" id="RHEA-COMP:11604"/>
        <dbReference type="ChEBI" id="CHEBI:15378"/>
        <dbReference type="ChEBI" id="CHEBI:29999"/>
        <dbReference type="ChEBI" id="CHEBI:30616"/>
        <dbReference type="ChEBI" id="CHEBI:83421"/>
        <dbReference type="ChEBI" id="CHEBI:456216"/>
        <dbReference type="EC" id="2.7.12.1"/>
    </reaction>
</comment>
<evidence type="ECO:0000256" key="6">
    <source>
        <dbReference type="ARBA" id="ARBA00022741"/>
    </source>
</evidence>
<reference evidence="15" key="2">
    <citation type="submission" date="2020-06" db="EMBL/GenBank/DDBJ databases">
        <authorList>
            <person name="Ji K."/>
            <person name="Li J."/>
        </authorList>
    </citation>
    <scope>NUCLEOTIDE SEQUENCE</scope>
    <source>
        <strain evidence="15">JKM2019</strain>
        <tissue evidence="15">Whole body</tissue>
    </source>
</reference>
<evidence type="ECO:0000313" key="15">
    <source>
        <dbReference type="EMBL" id="KAH7639441.1"/>
    </source>
</evidence>
<dbReference type="InterPro" id="IPR000719">
    <property type="entry name" value="Prot_kinase_dom"/>
</dbReference>
<dbReference type="Gene3D" id="3.30.200.20">
    <property type="entry name" value="Phosphorylase Kinase, domain 1"/>
    <property type="match status" value="1"/>
</dbReference>
<evidence type="ECO:0000259" key="14">
    <source>
        <dbReference type="PROSITE" id="PS50011"/>
    </source>
</evidence>
<dbReference type="Proteomes" id="UP000828236">
    <property type="component" value="Unassembled WGS sequence"/>
</dbReference>
<evidence type="ECO:0000313" key="17">
    <source>
        <dbReference type="Proteomes" id="UP000790347"/>
    </source>
</evidence>
<feature type="compositionally biased region" description="Low complexity" evidence="13">
    <location>
        <begin position="668"/>
        <end position="691"/>
    </location>
</feature>
<keyword evidence="5" id="KW-0808">Transferase</keyword>
<dbReference type="GO" id="GO:0005856">
    <property type="term" value="C:cytoskeleton"/>
    <property type="evidence" value="ECO:0007669"/>
    <property type="project" value="TreeGrafter"/>
</dbReference>
<protein>
    <recommendedName>
        <fullName evidence="2">dual-specificity kinase</fullName>
        <ecNumber evidence="2">2.7.12.1</ecNumber>
    </recommendedName>
</protein>
<evidence type="ECO:0000256" key="13">
    <source>
        <dbReference type="SAM" id="MobiDB-lite"/>
    </source>
</evidence>
<evidence type="ECO:0000256" key="11">
    <source>
        <dbReference type="ARBA" id="ARBA00051680"/>
    </source>
</evidence>
<evidence type="ECO:0000256" key="8">
    <source>
        <dbReference type="ARBA" id="ARBA00022840"/>
    </source>
</evidence>
<evidence type="ECO:0000256" key="2">
    <source>
        <dbReference type="ARBA" id="ARBA00013203"/>
    </source>
</evidence>
<feature type="compositionally biased region" description="Low complexity" evidence="13">
    <location>
        <begin position="147"/>
        <end position="164"/>
    </location>
</feature>
<comment type="caution">
    <text evidence="16">The sequence shown here is derived from an EMBL/GenBank/DDBJ whole genome shotgun (WGS) entry which is preliminary data.</text>
</comment>
<comment type="similarity">
    <text evidence="1">Belongs to the protein kinase superfamily. CMGC Ser/Thr protein kinase family. MNB/DYRK subfamily.</text>
</comment>
<feature type="compositionally biased region" description="Low complexity" evidence="13">
    <location>
        <begin position="181"/>
        <end position="195"/>
    </location>
</feature>
<dbReference type="GO" id="GO:0004712">
    <property type="term" value="F:protein serine/threonine/tyrosine kinase activity"/>
    <property type="evidence" value="ECO:0007669"/>
    <property type="project" value="UniProtKB-EC"/>
</dbReference>
<evidence type="ECO:0000256" key="9">
    <source>
        <dbReference type="ARBA" id="ARBA00049003"/>
    </source>
</evidence>
<gene>
    <name evidence="16" type="ORF">DERF_005546</name>
    <name evidence="15" type="ORF">HUG17_3474</name>
</gene>
<dbReference type="SUPFAM" id="SSF56112">
    <property type="entry name" value="Protein kinase-like (PK-like)"/>
    <property type="match status" value="1"/>
</dbReference>
<keyword evidence="6 12" id="KW-0547">Nucleotide-binding</keyword>
<sequence>MPLSRTRSLIANINGSTPNESFLPQIGCEKSCNNLNGTLTTGNNMLLPPITKTTTFSGFKLSSTNGFGQPPPPQTMTAATNNNGGGGGDHHHHHSHHSHHQQSCNEQQQQPPPTSSTTKWSYQQHIDQQNGSDIVSLPRASVGSGSGAATSEASPSSGSTSNEETPNDSKTMINGGGGSANGSQNGSSAASNTSSVCKLPSNKTKPLVVTPEQVMKLYSYKLTPYEHREIFNYSELYFIGANAIKRMGIIGGANNNDYDDEQGSYIFVPHDHIAYRYEMLKVIGKGSFGQVIKVYDHKTQQHVALKIVRNEKRFHRQAQEEIRILQHLKKQDKDNTMNIIHMYEHFIFRNHMCITFELLSVNLYELIKKNHFQGFSIQLIRRFAYSILRCLEALYNNKIIHCDLKPENVLLKQQGRSGIKVIDFGSSCFEHQRIYTYIQSRFYRAPEVILGASYGMPIDMWSLGCILAELATGYPLLPGENENDQLSCIIELLGMPPQKLIDVSKRAKIFFNSKGYPRYCYTKVLSDGSVLIEGSRTPRGKMRGPPGTKSWSVALKGCEDECFVDFIKKCLDWDPHTRMTPYAALRHSWLTRRRLPRLPQNGGENAANSVSETSPVHHHSSLQINQVNGTSAVSSTTATSAAQLNGNVLHPPTAAAAAAVNSYSQRYNTNDTNNVTATTTTVTNENGNHTTSGGGCTNNGTFLARIWDPSSPDQKSDNSNAFSKYYKSTTNSLVGGGGQTNGITGGGVAQTVTKETSIWSTTRKEAITTNSGVVVNGKMINGKDKDGLSVVNNSSSDVRALSNDLYLSLIGRSYNR</sequence>
<dbReference type="Pfam" id="PF00069">
    <property type="entry name" value="Pkinase"/>
    <property type="match status" value="1"/>
</dbReference>
<reference evidence="16" key="4">
    <citation type="journal article" date="2022" name="Res Sq">
        <title>Comparative Genomics Reveals Insights into the Divergent Evolution of Astigmatic Mites and Household Pest Adaptations.</title>
        <authorList>
            <person name="Xiong Q."/>
            <person name="Wan A.T.-Y."/>
            <person name="Liu X.-Y."/>
            <person name="Fung C.S.-H."/>
            <person name="Xiao X."/>
            <person name="Malainual N."/>
            <person name="Hou J."/>
            <person name="Wang L."/>
            <person name="Wang M."/>
            <person name="Yang K."/>
            <person name="Cui Y."/>
            <person name="Leung E."/>
            <person name="Nong W."/>
            <person name="Shin S.-K."/>
            <person name="Au S."/>
            <person name="Jeong K.Y."/>
            <person name="Chew F.T."/>
            <person name="Hui J."/>
            <person name="Leung T.F."/>
            <person name="Tungtrongchitr A."/>
            <person name="Zhong N."/>
            <person name="Liu Z."/>
            <person name="Tsui S."/>
        </authorList>
    </citation>
    <scope>NUCLEOTIDE SEQUENCE</scope>
    <source>
        <strain evidence="16">Derf</strain>
        <tissue evidence="16">Whole organism</tissue>
    </source>
</reference>
<feature type="compositionally biased region" description="Polar residues" evidence="13">
    <location>
        <begin position="602"/>
        <end position="614"/>
    </location>
</feature>
<feature type="region of interest" description="Disordered" evidence="13">
    <location>
        <begin position="667"/>
        <end position="699"/>
    </location>
</feature>
<keyword evidence="3" id="KW-0723">Serine/threonine-protein kinase</keyword>
<evidence type="ECO:0000256" key="4">
    <source>
        <dbReference type="ARBA" id="ARBA00022553"/>
    </source>
</evidence>
<proteinExistence type="inferred from homology"/>
<feature type="compositionally biased region" description="Polar residues" evidence="13">
    <location>
        <begin position="119"/>
        <end position="133"/>
    </location>
</feature>
<dbReference type="Gene3D" id="3.30.10.30">
    <property type="entry name" value="DYRK"/>
    <property type="match status" value="1"/>
</dbReference>
<feature type="region of interest" description="Disordered" evidence="13">
    <location>
        <begin position="61"/>
        <end position="202"/>
    </location>
</feature>
<dbReference type="PANTHER" id="PTHR24058">
    <property type="entry name" value="DUAL SPECIFICITY PROTEIN KINASE"/>
    <property type="match status" value="1"/>
</dbReference>
<dbReference type="InterPro" id="IPR050494">
    <property type="entry name" value="Ser_Thr_dual-spec_kinase"/>
</dbReference>
<comment type="catalytic activity">
    <reaction evidence="10">
        <text>L-threonyl-[protein] + ATP = O-phospho-L-threonyl-[protein] + ADP + H(+)</text>
        <dbReference type="Rhea" id="RHEA:46608"/>
        <dbReference type="Rhea" id="RHEA-COMP:11060"/>
        <dbReference type="Rhea" id="RHEA-COMP:11605"/>
        <dbReference type="ChEBI" id="CHEBI:15378"/>
        <dbReference type="ChEBI" id="CHEBI:30013"/>
        <dbReference type="ChEBI" id="CHEBI:30616"/>
        <dbReference type="ChEBI" id="CHEBI:61977"/>
        <dbReference type="ChEBI" id="CHEBI:456216"/>
        <dbReference type="EC" id="2.7.12.1"/>
    </reaction>
</comment>
<evidence type="ECO:0000256" key="3">
    <source>
        <dbReference type="ARBA" id="ARBA00022527"/>
    </source>
</evidence>
<feature type="domain" description="Protein kinase" evidence="14">
    <location>
        <begin position="277"/>
        <end position="590"/>
    </location>
</feature>
<dbReference type="PROSITE" id="PS00107">
    <property type="entry name" value="PROTEIN_KINASE_ATP"/>
    <property type="match status" value="1"/>
</dbReference>
<organism evidence="16 17">
    <name type="scientific">Dermatophagoides farinae</name>
    <name type="common">American house dust mite</name>
    <dbReference type="NCBI Taxonomy" id="6954"/>
    <lineage>
        <taxon>Eukaryota</taxon>
        <taxon>Metazoa</taxon>
        <taxon>Ecdysozoa</taxon>
        <taxon>Arthropoda</taxon>
        <taxon>Chelicerata</taxon>
        <taxon>Arachnida</taxon>
        <taxon>Acari</taxon>
        <taxon>Acariformes</taxon>
        <taxon>Sarcoptiformes</taxon>
        <taxon>Astigmata</taxon>
        <taxon>Psoroptidia</taxon>
        <taxon>Analgoidea</taxon>
        <taxon>Pyroglyphidae</taxon>
        <taxon>Dermatophagoidinae</taxon>
        <taxon>Dermatophagoides</taxon>
    </lineage>
</organism>
<dbReference type="EMBL" id="SDOV01000007">
    <property type="protein sequence ID" value="KAH7639441.1"/>
    <property type="molecule type" value="Genomic_DNA"/>
</dbReference>
<feature type="region of interest" description="Disordered" evidence="13">
    <location>
        <begin position="596"/>
        <end position="620"/>
    </location>
</feature>
<dbReference type="InterPro" id="IPR042521">
    <property type="entry name" value="DYRK"/>
</dbReference>
<keyword evidence="8 12" id="KW-0067">ATP-binding</keyword>
<dbReference type="GO" id="GO:0005737">
    <property type="term" value="C:cytoplasm"/>
    <property type="evidence" value="ECO:0007669"/>
    <property type="project" value="TreeGrafter"/>
</dbReference>
<dbReference type="EC" id="2.7.12.1" evidence="2"/>
<dbReference type="SMART" id="SM00220">
    <property type="entry name" value="S_TKc"/>
    <property type="match status" value="1"/>
</dbReference>
<dbReference type="FunFam" id="3.30.200.20:FF:000127">
    <property type="entry name" value="Putative dual specificity tyrosine-phosphorylation-regulated kinase 2"/>
    <property type="match status" value="1"/>
</dbReference>
<evidence type="ECO:0000256" key="1">
    <source>
        <dbReference type="ARBA" id="ARBA00008867"/>
    </source>
</evidence>
<dbReference type="GO" id="GO:0004674">
    <property type="term" value="F:protein serine/threonine kinase activity"/>
    <property type="evidence" value="ECO:0007669"/>
    <property type="project" value="UniProtKB-KW"/>
</dbReference>
<evidence type="ECO:0000256" key="12">
    <source>
        <dbReference type="PROSITE-ProRule" id="PRU10141"/>
    </source>
</evidence>
<evidence type="ECO:0000256" key="5">
    <source>
        <dbReference type="ARBA" id="ARBA00022679"/>
    </source>
</evidence>
<dbReference type="CDD" id="cd14224">
    <property type="entry name" value="PKc_DYRK2_3"/>
    <property type="match status" value="1"/>
</dbReference>
<dbReference type="InterPro" id="IPR008271">
    <property type="entry name" value="Ser/Thr_kinase_AS"/>
</dbReference>
<dbReference type="Gene3D" id="1.10.510.10">
    <property type="entry name" value="Transferase(Phosphotransferase) domain 1"/>
    <property type="match status" value="1"/>
</dbReference>
<evidence type="ECO:0000313" key="16">
    <source>
        <dbReference type="EMBL" id="KAH9521933.1"/>
    </source>
</evidence>
<comment type="catalytic activity">
    <reaction evidence="11">
        <text>L-tyrosyl-[protein] + ATP = O-phospho-L-tyrosyl-[protein] + ADP + H(+)</text>
        <dbReference type="Rhea" id="RHEA:10596"/>
        <dbReference type="Rhea" id="RHEA-COMP:10136"/>
        <dbReference type="Rhea" id="RHEA-COMP:20101"/>
        <dbReference type="ChEBI" id="CHEBI:15378"/>
        <dbReference type="ChEBI" id="CHEBI:30616"/>
        <dbReference type="ChEBI" id="CHEBI:46858"/>
        <dbReference type="ChEBI" id="CHEBI:61978"/>
        <dbReference type="ChEBI" id="CHEBI:456216"/>
        <dbReference type="EC" id="2.7.12.1"/>
    </reaction>
</comment>
<reference evidence="16" key="1">
    <citation type="submission" date="2013-05" db="EMBL/GenBank/DDBJ databases">
        <authorList>
            <person name="Yim A.K.Y."/>
            <person name="Chan T.F."/>
            <person name="Ji K.M."/>
            <person name="Liu X.Y."/>
            <person name="Zhou J.W."/>
            <person name="Li R.Q."/>
            <person name="Yang K.Y."/>
            <person name="Li J."/>
            <person name="Li M."/>
            <person name="Law P.T.W."/>
            <person name="Wu Y.L."/>
            <person name="Cai Z.L."/>
            <person name="Qin H."/>
            <person name="Bao Y."/>
            <person name="Leung R.K.K."/>
            <person name="Ng P.K.S."/>
            <person name="Zou J."/>
            <person name="Zhong X.J."/>
            <person name="Ran P.X."/>
            <person name="Zhong N.S."/>
            <person name="Liu Z.G."/>
            <person name="Tsui S.K.W."/>
        </authorList>
    </citation>
    <scope>NUCLEOTIDE SEQUENCE</scope>
    <source>
        <strain evidence="16">Derf</strain>
        <tissue evidence="16">Whole organism</tissue>
    </source>
</reference>
<dbReference type="InterPro" id="IPR011009">
    <property type="entry name" value="Kinase-like_dom_sf"/>
</dbReference>
<evidence type="ECO:0000256" key="7">
    <source>
        <dbReference type="ARBA" id="ARBA00022777"/>
    </source>
</evidence>
<dbReference type="Proteomes" id="UP000790347">
    <property type="component" value="Unassembled WGS sequence"/>
</dbReference>
<keyword evidence="7 15" id="KW-0418">Kinase</keyword>
<dbReference type="AlphaFoldDB" id="A0A922L793"/>
<dbReference type="EMBL" id="ASGP02000002">
    <property type="protein sequence ID" value="KAH9521933.1"/>
    <property type="molecule type" value="Genomic_DNA"/>
</dbReference>
<dbReference type="GO" id="GO:0005634">
    <property type="term" value="C:nucleus"/>
    <property type="evidence" value="ECO:0007669"/>
    <property type="project" value="TreeGrafter"/>
</dbReference>
<dbReference type="PROSITE" id="PS00108">
    <property type="entry name" value="PROTEIN_KINASE_ST"/>
    <property type="match status" value="1"/>
</dbReference>
<dbReference type="PANTHER" id="PTHR24058:SF112">
    <property type="entry name" value="DUAL SPECIFICITY TYROSINE-PHOSPHORYLATION-REGULATED KINASE 3 HOMOLOG-RELATED"/>
    <property type="match status" value="1"/>
</dbReference>
<name>A0A922L793_DERFA</name>
<reference evidence="15" key="3">
    <citation type="journal article" date="2021" name="World Allergy Organ. J.">
        <title>Chromosome-level assembly of Dermatophagoides farinae genome and transcriptome reveals two novel allergens Der f 37 and Der f 39.</title>
        <authorList>
            <person name="Chen J."/>
            <person name="Cai Z."/>
            <person name="Fan D."/>
            <person name="Hu J."/>
            <person name="Hou Y."/>
            <person name="He Y."/>
            <person name="Zhang Z."/>
            <person name="Zhao Z."/>
            <person name="Gao P."/>
            <person name="Hu W."/>
            <person name="Sun J."/>
            <person name="Li J."/>
            <person name="Ji K."/>
        </authorList>
    </citation>
    <scope>NUCLEOTIDE SEQUENCE</scope>
    <source>
        <strain evidence="15">JKM2019</strain>
    </source>
</reference>
<dbReference type="InterPro" id="IPR017441">
    <property type="entry name" value="Protein_kinase_ATP_BS"/>
</dbReference>